<reference evidence="16" key="1">
    <citation type="submission" date="2013-08" db="EMBL/GenBank/DDBJ databases">
        <authorList>
            <person name="Durkin A.S."/>
            <person name="Haft D.R."/>
            <person name="McCorrison J."/>
            <person name="Torralba M."/>
            <person name="Gillis M."/>
            <person name="Haft D.H."/>
            <person name="Methe B."/>
            <person name="Sutton G."/>
            <person name="Nelson K.E."/>
        </authorList>
    </citation>
    <scope>NUCLEOTIDE SEQUENCE [LARGE SCALE GENOMIC DNA]</scope>
    <source>
        <strain evidence="16">F0233</strain>
    </source>
</reference>
<dbReference type="AlphaFoldDB" id="U2Q6A6"/>
<dbReference type="SUPFAM" id="SSF109998">
    <property type="entry name" value="Triger factor/SurA peptide-binding domain-like"/>
    <property type="match status" value="1"/>
</dbReference>
<dbReference type="InterPro" id="IPR036611">
    <property type="entry name" value="Trigger_fac_ribosome-bd_sf"/>
</dbReference>
<feature type="region of interest" description="Disordered" evidence="14">
    <location>
        <begin position="438"/>
        <end position="483"/>
    </location>
</feature>
<comment type="catalytic activity">
    <reaction evidence="1 11 12">
        <text>[protein]-peptidylproline (omega=180) = [protein]-peptidylproline (omega=0)</text>
        <dbReference type="Rhea" id="RHEA:16237"/>
        <dbReference type="Rhea" id="RHEA-COMP:10747"/>
        <dbReference type="Rhea" id="RHEA-COMP:10748"/>
        <dbReference type="ChEBI" id="CHEBI:83833"/>
        <dbReference type="ChEBI" id="CHEBI:83834"/>
        <dbReference type="EC" id="5.2.1.8"/>
    </reaction>
</comment>
<gene>
    <name evidence="11 16" type="primary">tig</name>
    <name evidence="16" type="ORF">HMPREF0682_0550</name>
</gene>
<dbReference type="InterPro" id="IPR037041">
    <property type="entry name" value="Trigger_fac_C_sf"/>
</dbReference>
<dbReference type="Pfam" id="PF05698">
    <property type="entry name" value="Trigger_C"/>
    <property type="match status" value="1"/>
</dbReference>
<evidence type="ECO:0000256" key="11">
    <source>
        <dbReference type="HAMAP-Rule" id="MF_00303"/>
    </source>
</evidence>
<evidence type="ECO:0000256" key="1">
    <source>
        <dbReference type="ARBA" id="ARBA00000971"/>
    </source>
</evidence>
<evidence type="ECO:0000256" key="12">
    <source>
        <dbReference type="PROSITE-ProRule" id="PRU00277"/>
    </source>
</evidence>
<dbReference type="HAMAP" id="MF_00303">
    <property type="entry name" value="Trigger_factor_Tig"/>
    <property type="match status" value="1"/>
</dbReference>
<evidence type="ECO:0000256" key="13">
    <source>
        <dbReference type="RuleBase" id="RU003914"/>
    </source>
</evidence>
<dbReference type="PROSITE" id="PS50059">
    <property type="entry name" value="FKBP_PPIASE"/>
    <property type="match status" value="1"/>
</dbReference>
<feature type="compositionally biased region" description="Acidic residues" evidence="14">
    <location>
        <begin position="446"/>
        <end position="465"/>
    </location>
</feature>
<keyword evidence="7 11" id="KW-0143">Chaperone</keyword>
<dbReference type="GO" id="GO:0044183">
    <property type="term" value="F:protein folding chaperone"/>
    <property type="evidence" value="ECO:0007669"/>
    <property type="project" value="TreeGrafter"/>
</dbReference>
<feature type="compositionally biased region" description="Basic and acidic residues" evidence="14">
    <location>
        <begin position="473"/>
        <end position="483"/>
    </location>
</feature>
<dbReference type="EMBL" id="ACVN02000140">
    <property type="protein sequence ID" value="ERK58310.1"/>
    <property type="molecule type" value="Genomic_DNA"/>
</dbReference>
<sequence length="483" mass="52865">MPSTVEQLNPTRVKLTIELPFADLQPRIDEAYRQIAQQINLPGFRRGKVPPRLIDQRFGRGTVLQEAVNNAIPDAYSAAVAEHEIAPLGNPQIELTRLDDGDVAEITAEVDVRPEFDMPDFATVSVEIEPVEVTDADVDERVELLRQRFGTLKVVDRAAADGDVVLIDLSATRDGEAIADAETKGMQYRIGAGGMVEGLDEALVGLSAGESRTFSSRLVGGPHRDEDADVTVTVTKVNEQELPELDDDFAQLVSEFDTVDEMVADVRENLVRLARLDQASTARDKVLEAVIGGLDFELPPAVLENDVKAYHEQIEGQLNAAGLTVEQYLADAEDEDAENAEEFWRQIDERAEQGLRAQIVLDRLAEDRQIGVSQEEFTQLLFQKAQQNGTSPEQEIKHMTEHNHMPEWMAEVRRGKALGMIVDEASITDTNGEKVEISRLQNDGTLADEEETDEDAGAGDGDATEEAAVPADAGKDGDAGDEA</sequence>
<dbReference type="InterPro" id="IPR008880">
    <property type="entry name" value="Trigger_fac_C"/>
</dbReference>
<dbReference type="GO" id="GO:0015031">
    <property type="term" value="P:protein transport"/>
    <property type="evidence" value="ECO:0007669"/>
    <property type="project" value="UniProtKB-UniRule"/>
</dbReference>
<name>U2Q6A6_9ACTN</name>
<evidence type="ECO:0000259" key="15">
    <source>
        <dbReference type="PROSITE" id="PS50059"/>
    </source>
</evidence>
<comment type="subcellular location">
    <subcellularLocation>
        <location evidence="11">Cytoplasm</location>
    </subcellularLocation>
    <text evidence="11">About half TF is bound to the ribosome near the polypeptide exit tunnel while the other half is free in the cytoplasm.</text>
</comment>
<keyword evidence="11" id="KW-0963">Cytoplasm</keyword>
<dbReference type="InterPro" id="IPR027304">
    <property type="entry name" value="Trigger_fact/SurA_dom_sf"/>
</dbReference>
<evidence type="ECO:0000256" key="3">
    <source>
        <dbReference type="ARBA" id="ARBA00013194"/>
    </source>
</evidence>
<evidence type="ECO:0000256" key="4">
    <source>
        <dbReference type="ARBA" id="ARBA00016902"/>
    </source>
</evidence>
<dbReference type="Gene3D" id="3.30.70.1050">
    <property type="entry name" value="Trigger factor ribosome-binding domain"/>
    <property type="match status" value="1"/>
</dbReference>
<protein>
    <recommendedName>
        <fullName evidence="4 11">Trigger factor</fullName>
        <shortName evidence="11">TF</shortName>
        <ecNumber evidence="3 11">5.2.1.8</ecNumber>
    </recommendedName>
    <alternativeName>
        <fullName evidence="10 11">PPIase</fullName>
    </alternativeName>
</protein>
<dbReference type="PANTHER" id="PTHR30560">
    <property type="entry name" value="TRIGGER FACTOR CHAPERONE AND PEPTIDYL-PROLYL CIS/TRANS ISOMERASE"/>
    <property type="match status" value="1"/>
</dbReference>
<dbReference type="InterPro" id="IPR008881">
    <property type="entry name" value="Trigger_fac_ribosome-bd_bac"/>
</dbReference>
<dbReference type="InterPro" id="IPR001179">
    <property type="entry name" value="PPIase_FKBP_dom"/>
</dbReference>
<dbReference type="GO" id="GO:0043022">
    <property type="term" value="F:ribosome binding"/>
    <property type="evidence" value="ECO:0007669"/>
    <property type="project" value="TreeGrafter"/>
</dbReference>
<evidence type="ECO:0000313" key="16">
    <source>
        <dbReference type="EMBL" id="ERK58310.1"/>
    </source>
</evidence>
<dbReference type="Pfam" id="PF00254">
    <property type="entry name" value="FKBP_C"/>
    <property type="match status" value="1"/>
</dbReference>
<evidence type="ECO:0000256" key="7">
    <source>
        <dbReference type="ARBA" id="ARBA00023186"/>
    </source>
</evidence>
<evidence type="ECO:0000256" key="2">
    <source>
        <dbReference type="ARBA" id="ARBA00005464"/>
    </source>
</evidence>
<dbReference type="SUPFAM" id="SSF102735">
    <property type="entry name" value="Trigger factor ribosome-binding domain"/>
    <property type="match status" value="1"/>
</dbReference>
<dbReference type="GO" id="GO:0043335">
    <property type="term" value="P:protein unfolding"/>
    <property type="evidence" value="ECO:0007669"/>
    <property type="project" value="TreeGrafter"/>
</dbReference>
<comment type="caution">
    <text evidence="16">The sequence shown here is derived from an EMBL/GenBank/DDBJ whole genome shotgun (WGS) entry which is preliminary data.</text>
</comment>
<comment type="function">
    <text evidence="11">Involved in protein export. Acts as a chaperone by maintaining the newly synthesized protein in an open conformation. Functions as a peptidyl-prolyl cis-trans isomerase.</text>
</comment>
<keyword evidence="8 11" id="KW-0413">Isomerase</keyword>
<evidence type="ECO:0000313" key="17">
    <source>
        <dbReference type="Proteomes" id="UP000017052"/>
    </source>
</evidence>
<feature type="domain" description="PPIase FKBP-type" evidence="15">
    <location>
        <begin position="162"/>
        <end position="214"/>
    </location>
</feature>
<evidence type="ECO:0000256" key="5">
    <source>
        <dbReference type="ARBA" id="ARBA00022618"/>
    </source>
</evidence>
<dbReference type="GO" id="GO:0051301">
    <property type="term" value="P:cell division"/>
    <property type="evidence" value="ECO:0007669"/>
    <property type="project" value="UniProtKB-KW"/>
</dbReference>
<dbReference type="GO" id="GO:0003755">
    <property type="term" value="F:peptidyl-prolyl cis-trans isomerase activity"/>
    <property type="evidence" value="ECO:0007669"/>
    <property type="project" value="UniProtKB-UniRule"/>
</dbReference>
<dbReference type="GeneID" id="95360808"/>
<comment type="domain">
    <text evidence="11">Consists of 3 domains; the N-terminus binds the ribosome, the middle domain has PPIase activity, while the C-terminus has intrinsic chaperone activity on its own.</text>
</comment>
<dbReference type="Gene3D" id="3.10.50.40">
    <property type="match status" value="1"/>
</dbReference>
<comment type="similarity">
    <text evidence="2 11 13">Belongs to the FKBP-type PPIase family. Tig subfamily.</text>
</comment>
<organism evidence="16 17">
    <name type="scientific">Propionibacterium acidifaciens F0233</name>
    <dbReference type="NCBI Taxonomy" id="553198"/>
    <lineage>
        <taxon>Bacteria</taxon>
        <taxon>Bacillati</taxon>
        <taxon>Actinomycetota</taxon>
        <taxon>Actinomycetes</taxon>
        <taxon>Propionibacteriales</taxon>
        <taxon>Propionibacteriaceae</taxon>
        <taxon>Propionibacterium</taxon>
    </lineage>
</organism>
<dbReference type="GO" id="GO:0051083">
    <property type="term" value="P:'de novo' cotranslational protein folding"/>
    <property type="evidence" value="ECO:0007669"/>
    <property type="project" value="TreeGrafter"/>
</dbReference>
<accession>U2Q6A6</accession>
<keyword evidence="9 11" id="KW-0131">Cell cycle</keyword>
<evidence type="ECO:0000256" key="6">
    <source>
        <dbReference type="ARBA" id="ARBA00023110"/>
    </source>
</evidence>
<dbReference type="Proteomes" id="UP000017052">
    <property type="component" value="Unassembled WGS sequence"/>
</dbReference>
<dbReference type="NCBIfam" id="TIGR00115">
    <property type="entry name" value="tig"/>
    <property type="match status" value="1"/>
</dbReference>
<dbReference type="EC" id="5.2.1.8" evidence="3 11"/>
<proteinExistence type="inferred from homology"/>
<evidence type="ECO:0000256" key="9">
    <source>
        <dbReference type="ARBA" id="ARBA00023306"/>
    </source>
</evidence>
<dbReference type="PIRSF" id="PIRSF003095">
    <property type="entry name" value="Trigger_factor"/>
    <property type="match status" value="1"/>
</dbReference>
<keyword evidence="17" id="KW-1185">Reference proteome</keyword>
<evidence type="ECO:0000256" key="10">
    <source>
        <dbReference type="ARBA" id="ARBA00029986"/>
    </source>
</evidence>
<dbReference type="RefSeq" id="WP_021797203.1">
    <property type="nucleotide sequence ID" value="NZ_ACVN02000140.1"/>
</dbReference>
<evidence type="ECO:0000256" key="14">
    <source>
        <dbReference type="SAM" id="MobiDB-lite"/>
    </source>
</evidence>
<dbReference type="InterPro" id="IPR005215">
    <property type="entry name" value="Trig_fac"/>
</dbReference>
<dbReference type="PANTHER" id="PTHR30560:SF3">
    <property type="entry name" value="TRIGGER FACTOR-LIKE PROTEIN TIG, CHLOROPLASTIC"/>
    <property type="match status" value="1"/>
</dbReference>
<evidence type="ECO:0000256" key="8">
    <source>
        <dbReference type="ARBA" id="ARBA00023235"/>
    </source>
</evidence>
<dbReference type="GO" id="GO:0005737">
    <property type="term" value="C:cytoplasm"/>
    <property type="evidence" value="ECO:0007669"/>
    <property type="project" value="UniProtKB-SubCell"/>
</dbReference>
<dbReference type="SUPFAM" id="SSF54534">
    <property type="entry name" value="FKBP-like"/>
    <property type="match status" value="1"/>
</dbReference>
<keyword evidence="6 11" id="KW-0697">Rotamase</keyword>
<dbReference type="Gene3D" id="1.10.3120.10">
    <property type="entry name" value="Trigger factor, C-terminal domain"/>
    <property type="match status" value="1"/>
</dbReference>
<keyword evidence="5 11" id="KW-0132">Cell division</keyword>
<dbReference type="InterPro" id="IPR046357">
    <property type="entry name" value="PPIase_dom_sf"/>
</dbReference>
<dbReference type="Pfam" id="PF05697">
    <property type="entry name" value="Trigger_N"/>
    <property type="match status" value="1"/>
</dbReference>